<keyword evidence="2" id="KW-1185">Reference proteome</keyword>
<dbReference type="Gene3D" id="3.30.710.10">
    <property type="entry name" value="Potassium Channel Kv1.1, Chain A"/>
    <property type="match status" value="1"/>
</dbReference>
<dbReference type="InterPro" id="IPR011333">
    <property type="entry name" value="SKP1/BTB/POZ_sf"/>
</dbReference>
<accession>A0AA39ZBB5</accession>
<name>A0AA39ZBB5_9PEZI</name>
<sequence length="362" mass="41273">MLNGPGPLVVIDDDGDLILRVGAAEDSVKNFKVDSTTLRRASKVLKAMLFGPWAESRKPVSVVGTGAIAESWTVELPDDDPLNFGILMSIAHARFDLVPEWWTWSRWKRPRCVGEAVALADKYDMLHLLGPFAFSLVSTLGAGSKRSIDEESFVILETSWELGSKEAFARELKSIVLFASLSEDDPKRLVYQRPSPLVADINLADFVAPDILEKIAKERLYVLGKLVDFIKEEYRRVRKRGWWAGDCLMPESSDIGWADRILCAKDLEDGLETNLSPVLGRLSFHNIKVEEITQSAQVFYRASMRGLRRINTRAGHHKTCSLDKRFEALWKEIKSDERWEPENLLSREQRVWMEERRKHIGY</sequence>
<dbReference type="Proteomes" id="UP001174997">
    <property type="component" value="Unassembled WGS sequence"/>
</dbReference>
<reference evidence="1" key="1">
    <citation type="submission" date="2023-06" db="EMBL/GenBank/DDBJ databases">
        <title>Genome-scale phylogeny and comparative genomics of the fungal order Sordariales.</title>
        <authorList>
            <consortium name="Lawrence Berkeley National Laboratory"/>
            <person name="Hensen N."/>
            <person name="Bonometti L."/>
            <person name="Westerberg I."/>
            <person name="Brannstrom I.O."/>
            <person name="Guillou S."/>
            <person name="Cros-Aarteil S."/>
            <person name="Calhoun S."/>
            <person name="Haridas S."/>
            <person name="Kuo A."/>
            <person name="Mondo S."/>
            <person name="Pangilinan J."/>
            <person name="Riley R."/>
            <person name="Labutti K."/>
            <person name="Andreopoulos B."/>
            <person name="Lipzen A."/>
            <person name="Chen C."/>
            <person name="Yanf M."/>
            <person name="Daum C."/>
            <person name="Ng V."/>
            <person name="Clum A."/>
            <person name="Steindorff A."/>
            <person name="Ohm R."/>
            <person name="Martin F."/>
            <person name="Silar P."/>
            <person name="Natvig D."/>
            <person name="Lalanne C."/>
            <person name="Gautier V."/>
            <person name="Ament-Velasquez S.L."/>
            <person name="Kruys A."/>
            <person name="Hutchinson M.I."/>
            <person name="Powell A.J."/>
            <person name="Barry K."/>
            <person name="Miller A.N."/>
            <person name="Grigoriev I.V."/>
            <person name="Debuchy R."/>
            <person name="Gladieux P."/>
            <person name="Thoren M.H."/>
            <person name="Johannesson H."/>
        </authorList>
    </citation>
    <scope>NUCLEOTIDE SEQUENCE</scope>
    <source>
        <strain evidence="1">CBS 307.81</strain>
    </source>
</reference>
<gene>
    <name evidence="1" type="ORF">QBC41DRAFT_338096</name>
</gene>
<proteinExistence type="predicted"/>
<dbReference type="EMBL" id="JAULSY010000066">
    <property type="protein sequence ID" value="KAK0667809.1"/>
    <property type="molecule type" value="Genomic_DNA"/>
</dbReference>
<dbReference type="AlphaFoldDB" id="A0AA39ZBB5"/>
<comment type="caution">
    <text evidence="1">The sequence shown here is derived from an EMBL/GenBank/DDBJ whole genome shotgun (WGS) entry which is preliminary data.</text>
</comment>
<protein>
    <submittedName>
        <fullName evidence="1">Uncharacterized protein</fullName>
    </submittedName>
</protein>
<evidence type="ECO:0000313" key="1">
    <source>
        <dbReference type="EMBL" id="KAK0667809.1"/>
    </source>
</evidence>
<organism evidence="1 2">
    <name type="scientific">Cercophora samala</name>
    <dbReference type="NCBI Taxonomy" id="330535"/>
    <lineage>
        <taxon>Eukaryota</taxon>
        <taxon>Fungi</taxon>
        <taxon>Dikarya</taxon>
        <taxon>Ascomycota</taxon>
        <taxon>Pezizomycotina</taxon>
        <taxon>Sordariomycetes</taxon>
        <taxon>Sordariomycetidae</taxon>
        <taxon>Sordariales</taxon>
        <taxon>Lasiosphaeriaceae</taxon>
        <taxon>Cercophora</taxon>
    </lineage>
</organism>
<evidence type="ECO:0000313" key="2">
    <source>
        <dbReference type="Proteomes" id="UP001174997"/>
    </source>
</evidence>